<evidence type="ECO:0000313" key="5">
    <source>
        <dbReference type="EMBL" id="GGG83761.1"/>
    </source>
</evidence>
<dbReference type="Proteomes" id="UP000600247">
    <property type="component" value="Unassembled WGS sequence"/>
</dbReference>
<keyword evidence="1" id="KW-0805">Transcription regulation</keyword>
<protein>
    <recommendedName>
        <fullName evidence="4">HTH araC/xylS-type domain-containing protein</fullName>
    </recommendedName>
</protein>
<dbReference type="InterPro" id="IPR018060">
    <property type="entry name" value="HTH_AraC"/>
</dbReference>
<proteinExistence type="predicted"/>
<dbReference type="GO" id="GO:0003700">
    <property type="term" value="F:DNA-binding transcription factor activity"/>
    <property type="evidence" value="ECO:0007669"/>
    <property type="project" value="InterPro"/>
</dbReference>
<gene>
    <name evidence="5" type="ORF">GCM10010918_46860</name>
</gene>
<dbReference type="EMBL" id="BMHY01000012">
    <property type="protein sequence ID" value="GGG83761.1"/>
    <property type="molecule type" value="Genomic_DNA"/>
</dbReference>
<dbReference type="Gene3D" id="1.10.10.60">
    <property type="entry name" value="Homeodomain-like"/>
    <property type="match status" value="1"/>
</dbReference>
<dbReference type="GO" id="GO:0043565">
    <property type="term" value="F:sequence-specific DNA binding"/>
    <property type="evidence" value="ECO:0007669"/>
    <property type="project" value="InterPro"/>
</dbReference>
<comment type="caution">
    <text evidence="5">The sequence shown here is derived from an EMBL/GenBank/DDBJ whole genome shotgun (WGS) entry which is preliminary data.</text>
</comment>
<dbReference type="PRINTS" id="PR00032">
    <property type="entry name" value="HTHARAC"/>
</dbReference>
<sequence>MEHLQRHEPIRHMDLDIKVSIGHIRFNILYINFEPATPAWHFKNHSHSSYELHFIPSGRGMLRVSDQQFPIEPGVFYLTGPDIYHEQQADDEDPMCEYCMNFELEVTGRRKKKNDDYIETEVEEMLETLRNTHFWFGRDAFETIPLFEHLFAEVSSRKLGYYAYIQSLASQIIIHAIRNFADGDRAPSYYFPRKILDDRRRFIADNYFKDSHQMLTPSELAGLIGVSVRQLERIMQLYYNKSFKEKLQESRLSHAKSLLSSTALTAKDIAEATGFASAPYFCKVFKTCIGMTPLQYRAKKR</sequence>
<name>A0A917M9K4_9BACL</name>
<dbReference type="RefSeq" id="WP_188892069.1">
    <property type="nucleotide sequence ID" value="NZ_BMHY01000012.1"/>
</dbReference>
<dbReference type="SUPFAM" id="SSF51215">
    <property type="entry name" value="Regulatory protein AraC"/>
    <property type="match status" value="1"/>
</dbReference>
<evidence type="ECO:0000256" key="2">
    <source>
        <dbReference type="ARBA" id="ARBA00023125"/>
    </source>
</evidence>
<dbReference type="PROSITE" id="PS01124">
    <property type="entry name" value="HTH_ARAC_FAMILY_2"/>
    <property type="match status" value="1"/>
</dbReference>
<dbReference type="InterPro" id="IPR037923">
    <property type="entry name" value="HTH-like"/>
</dbReference>
<dbReference type="Pfam" id="PF02311">
    <property type="entry name" value="AraC_binding"/>
    <property type="match status" value="1"/>
</dbReference>
<evidence type="ECO:0000256" key="1">
    <source>
        <dbReference type="ARBA" id="ARBA00023015"/>
    </source>
</evidence>
<dbReference type="SMART" id="SM00342">
    <property type="entry name" value="HTH_ARAC"/>
    <property type="match status" value="1"/>
</dbReference>
<dbReference type="InterPro" id="IPR009057">
    <property type="entry name" value="Homeodomain-like_sf"/>
</dbReference>
<dbReference type="Pfam" id="PF12833">
    <property type="entry name" value="HTH_18"/>
    <property type="match status" value="1"/>
</dbReference>
<organism evidence="5 6">
    <name type="scientific">Paenibacillus radicis</name>
    <name type="common">ex Gao et al. 2016</name>
    <dbReference type="NCBI Taxonomy" id="1737354"/>
    <lineage>
        <taxon>Bacteria</taxon>
        <taxon>Bacillati</taxon>
        <taxon>Bacillota</taxon>
        <taxon>Bacilli</taxon>
        <taxon>Bacillales</taxon>
        <taxon>Paenibacillaceae</taxon>
        <taxon>Paenibacillus</taxon>
    </lineage>
</organism>
<dbReference type="AlphaFoldDB" id="A0A917M9K4"/>
<keyword evidence="3" id="KW-0804">Transcription</keyword>
<evidence type="ECO:0000256" key="3">
    <source>
        <dbReference type="ARBA" id="ARBA00023163"/>
    </source>
</evidence>
<dbReference type="InterPro" id="IPR014710">
    <property type="entry name" value="RmlC-like_jellyroll"/>
</dbReference>
<feature type="domain" description="HTH araC/xylS-type" evidence="4">
    <location>
        <begin position="197"/>
        <end position="299"/>
    </location>
</feature>
<dbReference type="SUPFAM" id="SSF46689">
    <property type="entry name" value="Homeodomain-like"/>
    <property type="match status" value="1"/>
</dbReference>
<dbReference type="InterPro" id="IPR020449">
    <property type="entry name" value="Tscrpt_reg_AraC-type_HTH"/>
</dbReference>
<dbReference type="InterPro" id="IPR003313">
    <property type="entry name" value="AraC-bd"/>
</dbReference>
<keyword evidence="6" id="KW-1185">Reference proteome</keyword>
<reference evidence="5 6" key="1">
    <citation type="journal article" date="2014" name="Int. J. Syst. Evol. Microbiol.">
        <title>Complete genome sequence of Corynebacterium casei LMG S-19264T (=DSM 44701T), isolated from a smear-ripened cheese.</title>
        <authorList>
            <consortium name="US DOE Joint Genome Institute (JGI-PGF)"/>
            <person name="Walter F."/>
            <person name="Albersmeier A."/>
            <person name="Kalinowski J."/>
            <person name="Ruckert C."/>
        </authorList>
    </citation>
    <scope>NUCLEOTIDE SEQUENCE [LARGE SCALE GENOMIC DNA]</scope>
    <source>
        <strain evidence="5 6">CGMCC 1.15286</strain>
    </source>
</reference>
<keyword evidence="2" id="KW-0238">DNA-binding</keyword>
<evidence type="ECO:0000259" key="4">
    <source>
        <dbReference type="PROSITE" id="PS01124"/>
    </source>
</evidence>
<dbReference type="PANTHER" id="PTHR43280">
    <property type="entry name" value="ARAC-FAMILY TRANSCRIPTIONAL REGULATOR"/>
    <property type="match status" value="1"/>
</dbReference>
<accession>A0A917M9K4</accession>
<evidence type="ECO:0000313" key="6">
    <source>
        <dbReference type="Proteomes" id="UP000600247"/>
    </source>
</evidence>
<dbReference type="Gene3D" id="2.60.120.10">
    <property type="entry name" value="Jelly Rolls"/>
    <property type="match status" value="1"/>
</dbReference>
<dbReference type="PANTHER" id="PTHR43280:SF31">
    <property type="entry name" value="TRANSCRIPTIONAL REGULATORY PROTEIN"/>
    <property type="match status" value="1"/>
</dbReference>